<evidence type="ECO:0000256" key="1">
    <source>
        <dbReference type="ARBA" id="ARBA00000843"/>
    </source>
</evidence>
<reference evidence="17" key="1">
    <citation type="journal article" date="2019" name="Int. J. Syst. Evol. Microbiol.">
        <title>The Global Catalogue of Microorganisms (GCM) 10K type strain sequencing project: providing services to taxonomists for standard genome sequencing and annotation.</title>
        <authorList>
            <consortium name="The Broad Institute Genomics Platform"/>
            <consortium name="The Broad Institute Genome Sequencing Center for Infectious Disease"/>
            <person name="Wu L."/>
            <person name="Ma J."/>
        </authorList>
    </citation>
    <scope>NUCLEOTIDE SEQUENCE [LARGE SCALE GENOMIC DNA]</scope>
    <source>
        <strain evidence="17">CCUG 62215</strain>
    </source>
</reference>
<dbReference type="InterPro" id="IPR000445">
    <property type="entry name" value="HhH_motif"/>
</dbReference>
<evidence type="ECO:0000313" key="16">
    <source>
        <dbReference type="EMBL" id="MFD1062367.1"/>
    </source>
</evidence>
<evidence type="ECO:0000256" key="9">
    <source>
        <dbReference type="ARBA" id="ARBA00022801"/>
    </source>
</evidence>
<proteinExistence type="inferred from homology"/>
<evidence type="ECO:0000256" key="5">
    <source>
        <dbReference type="ARBA" id="ARBA00022023"/>
    </source>
</evidence>
<dbReference type="InterPro" id="IPR005760">
    <property type="entry name" value="A/G_AdeGlyc_MutY"/>
</dbReference>
<evidence type="ECO:0000256" key="11">
    <source>
        <dbReference type="ARBA" id="ARBA00023014"/>
    </source>
</evidence>
<organism evidence="16 17">
    <name type="scientific">Winogradskyella litorisediminis</name>
    <dbReference type="NCBI Taxonomy" id="1156618"/>
    <lineage>
        <taxon>Bacteria</taxon>
        <taxon>Pseudomonadati</taxon>
        <taxon>Bacteroidota</taxon>
        <taxon>Flavobacteriia</taxon>
        <taxon>Flavobacteriales</taxon>
        <taxon>Flavobacteriaceae</taxon>
        <taxon>Winogradskyella</taxon>
    </lineage>
</organism>
<dbReference type="SUPFAM" id="SSF55811">
    <property type="entry name" value="Nudix"/>
    <property type="match status" value="1"/>
</dbReference>
<dbReference type="InterPro" id="IPR029119">
    <property type="entry name" value="MutY_C"/>
</dbReference>
<comment type="cofactor">
    <cofactor evidence="14">
        <name>[4Fe-4S] cluster</name>
        <dbReference type="ChEBI" id="CHEBI:49883"/>
    </cofactor>
    <text evidence="14">Binds 1 [4Fe-4S] cluster.</text>
</comment>
<evidence type="ECO:0000313" key="17">
    <source>
        <dbReference type="Proteomes" id="UP001597013"/>
    </source>
</evidence>
<dbReference type="EMBL" id="JBHTJL010000009">
    <property type="protein sequence ID" value="MFD1062367.1"/>
    <property type="molecule type" value="Genomic_DNA"/>
</dbReference>
<evidence type="ECO:0000256" key="13">
    <source>
        <dbReference type="ARBA" id="ARBA00023295"/>
    </source>
</evidence>
<comment type="function">
    <text evidence="2">Adenine glycosylase active on G-A mispairs. MutY also corrects error-prone DNA synthesis past GO lesions which are due to the oxidatively damaged form of guanine: 7,8-dihydro-8-oxoguanine (8-oxo-dGTP).</text>
</comment>
<feature type="domain" description="HhH-GPD" evidence="15">
    <location>
        <begin position="35"/>
        <end position="186"/>
    </location>
</feature>
<dbReference type="CDD" id="cd03431">
    <property type="entry name" value="NUDIX_DNA_Glycosylase_C-MutY"/>
    <property type="match status" value="1"/>
</dbReference>
<keyword evidence="10 14" id="KW-0408">Iron</keyword>
<dbReference type="Gene3D" id="1.10.340.30">
    <property type="entry name" value="Hypothetical protein, domain 2"/>
    <property type="match status" value="1"/>
</dbReference>
<sequence>MNFSKIIINWYSAHKRDLPWRKTQNPYHIWLSEIILQQTQVKQGLPYYLKFVEVFPTVFDLADSDEQKVLKLWQGLGYYSRARNLHFTAKYIAEELNGNFPNTYKDIVKLKGVGDYTASAIASFAFSEVTAVVDGNVYRVLSRYFGIDTPINSTQGIKGFKALATELIDKKQPAKFNQAIMEFGAQQCKPKNPYCIICPLQEKCVAFQTNKIENLPVKLKKTKVRNRFFNYLVFLDANHKTLVEKRTKKGIWQNLYQFPLIESEKSLSIDEFETFSKSSEILNGKTFDFNLYNEADIIHKLSHQHLHTKFWIIQLEGELENAVSYSELKEFPVPALIGEFISKFKFKN</sequence>
<dbReference type="Pfam" id="PF00633">
    <property type="entry name" value="HHH"/>
    <property type="match status" value="1"/>
</dbReference>
<dbReference type="NCBIfam" id="TIGR01084">
    <property type="entry name" value="mutY"/>
    <property type="match status" value="1"/>
</dbReference>
<comment type="caution">
    <text evidence="16">The sequence shown here is derived from an EMBL/GenBank/DDBJ whole genome shotgun (WGS) entry which is preliminary data.</text>
</comment>
<evidence type="ECO:0000256" key="7">
    <source>
        <dbReference type="ARBA" id="ARBA00022723"/>
    </source>
</evidence>
<keyword evidence="6" id="KW-0004">4Fe-4S</keyword>
<dbReference type="InterPro" id="IPR003265">
    <property type="entry name" value="HhH-GPD_domain"/>
</dbReference>
<dbReference type="EC" id="3.2.2.31" evidence="4 14"/>
<evidence type="ECO:0000256" key="4">
    <source>
        <dbReference type="ARBA" id="ARBA00012045"/>
    </source>
</evidence>
<accession>A0ABW3N3Y4</accession>
<dbReference type="CDD" id="cd00056">
    <property type="entry name" value="ENDO3c"/>
    <property type="match status" value="1"/>
</dbReference>
<keyword evidence="9 16" id="KW-0378">Hydrolase</keyword>
<dbReference type="InterPro" id="IPR011257">
    <property type="entry name" value="DNA_glycosylase"/>
</dbReference>
<evidence type="ECO:0000256" key="12">
    <source>
        <dbReference type="ARBA" id="ARBA00023204"/>
    </source>
</evidence>
<evidence type="ECO:0000259" key="15">
    <source>
        <dbReference type="SMART" id="SM00478"/>
    </source>
</evidence>
<evidence type="ECO:0000256" key="8">
    <source>
        <dbReference type="ARBA" id="ARBA00022763"/>
    </source>
</evidence>
<keyword evidence="7" id="KW-0479">Metal-binding</keyword>
<dbReference type="PANTHER" id="PTHR42944">
    <property type="entry name" value="ADENINE DNA GLYCOSYLASE"/>
    <property type="match status" value="1"/>
</dbReference>
<name>A0ABW3N3Y4_9FLAO</name>
<gene>
    <name evidence="16" type="primary">mutY</name>
    <name evidence="16" type="ORF">ACFQ1Q_03850</name>
</gene>
<evidence type="ECO:0000256" key="2">
    <source>
        <dbReference type="ARBA" id="ARBA00002933"/>
    </source>
</evidence>
<comment type="similarity">
    <text evidence="3 14">Belongs to the Nth/MutY family.</text>
</comment>
<dbReference type="Pfam" id="PF00730">
    <property type="entry name" value="HhH-GPD"/>
    <property type="match status" value="1"/>
</dbReference>
<evidence type="ECO:0000256" key="3">
    <source>
        <dbReference type="ARBA" id="ARBA00008343"/>
    </source>
</evidence>
<dbReference type="Gene3D" id="3.90.79.10">
    <property type="entry name" value="Nucleoside Triphosphate Pyrophosphohydrolase"/>
    <property type="match status" value="1"/>
</dbReference>
<keyword evidence="13 14" id="KW-0326">Glycosidase</keyword>
<keyword evidence="17" id="KW-1185">Reference proteome</keyword>
<comment type="catalytic activity">
    <reaction evidence="1 14">
        <text>Hydrolyzes free adenine bases from 7,8-dihydro-8-oxoguanine:adenine mismatched double-stranded DNA, leaving an apurinic site.</text>
        <dbReference type="EC" id="3.2.2.31"/>
    </reaction>
</comment>
<evidence type="ECO:0000256" key="6">
    <source>
        <dbReference type="ARBA" id="ARBA00022485"/>
    </source>
</evidence>
<dbReference type="SMART" id="SM00478">
    <property type="entry name" value="ENDO3c"/>
    <property type="match status" value="1"/>
</dbReference>
<evidence type="ECO:0000256" key="10">
    <source>
        <dbReference type="ARBA" id="ARBA00023004"/>
    </source>
</evidence>
<keyword evidence="8 14" id="KW-0227">DNA damage</keyword>
<evidence type="ECO:0000256" key="14">
    <source>
        <dbReference type="RuleBase" id="RU365096"/>
    </source>
</evidence>
<dbReference type="RefSeq" id="WP_386128161.1">
    <property type="nucleotide sequence ID" value="NZ_JBHTJL010000009.1"/>
</dbReference>
<keyword evidence="12" id="KW-0234">DNA repair</keyword>
<dbReference type="Proteomes" id="UP001597013">
    <property type="component" value="Unassembled WGS sequence"/>
</dbReference>
<protein>
    <recommendedName>
        <fullName evidence="5 14">Adenine DNA glycosylase</fullName>
        <ecNumber evidence="4 14">3.2.2.31</ecNumber>
    </recommendedName>
</protein>
<dbReference type="InterPro" id="IPR023170">
    <property type="entry name" value="HhH_base_excis_C"/>
</dbReference>
<dbReference type="InterPro" id="IPR015797">
    <property type="entry name" value="NUDIX_hydrolase-like_dom_sf"/>
</dbReference>
<dbReference type="PANTHER" id="PTHR42944:SF1">
    <property type="entry name" value="ADENINE DNA GLYCOSYLASE"/>
    <property type="match status" value="1"/>
</dbReference>
<dbReference type="GO" id="GO:0000701">
    <property type="term" value="F:purine-specific mismatch base pair DNA N-glycosylase activity"/>
    <property type="evidence" value="ECO:0007669"/>
    <property type="project" value="UniProtKB-EC"/>
</dbReference>
<dbReference type="Pfam" id="PF14815">
    <property type="entry name" value="NUDIX_4"/>
    <property type="match status" value="1"/>
</dbReference>
<keyword evidence="11" id="KW-0411">Iron-sulfur</keyword>
<dbReference type="InterPro" id="IPR044298">
    <property type="entry name" value="MIG/MutY"/>
</dbReference>
<dbReference type="Gene3D" id="1.10.1670.10">
    <property type="entry name" value="Helix-hairpin-Helix base-excision DNA repair enzymes (C-terminal)"/>
    <property type="match status" value="1"/>
</dbReference>
<dbReference type="SUPFAM" id="SSF48150">
    <property type="entry name" value="DNA-glycosylase"/>
    <property type="match status" value="1"/>
</dbReference>